<dbReference type="AlphaFoldDB" id="A0A382BB94"/>
<dbReference type="InterPro" id="IPR011009">
    <property type="entry name" value="Kinase-like_dom_sf"/>
</dbReference>
<gene>
    <name evidence="1" type="ORF">METZ01_LOCUS163416</name>
</gene>
<protein>
    <recommendedName>
        <fullName evidence="2">Aminoglycoside phosphotransferase domain-containing protein</fullName>
    </recommendedName>
</protein>
<proteinExistence type="predicted"/>
<evidence type="ECO:0000313" key="1">
    <source>
        <dbReference type="EMBL" id="SVB10562.1"/>
    </source>
</evidence>
<sequence length="215" mass="24304">MTETNGFNLEKLVSQFQIVAEFVEGHAWTKGHINDTYIITCRQGGTPIRYILQRINHHVFPYPELVMHNVKLTTEHLRKKISEQDSHDLTRRTMTLVPTRGGAPYYRDRDGNYWRAYVFIERVTSMHVAVLPAQAGQVGRAFGMFQKRLADLSPEKVQETIPDFHNGLLRVEALEKAVAADSAGRVAGAQAAIDFCRQQRGTVSLLLDALTRGEL</sequence>
<dbReference type="SUPFAM" id="SSF56112">
    <property type="entry name" value="Protein kinase-like (PK-like)"/>
    <property type="match status" value="1"/>
</dbReference>
<dbReference type="EMBL" id="UINC01028842">
    <property type="protein sequence ID" value="SVB10562.1"/>
    <property type="molecule type" value="Genomic_DNA"/>
</dbReference>
<organism evidence="1">
    <name type="scientific">marine metagenome</name>
    <dbReference type="NCBI Taxonomy" id="408172"/>
    <lineage>
        <taxon>unclassified sequences</taxon>
        <taxon>metagenomes</taxon>
        <taxon>ecological metagenomes</taxon>
    </lineage>
</organism>
<accession>A0A382BB94</accession>
<feature type="non-terminal residue" evidence="1">
    <location>
        <position position="215"/>
    </location>
</feature>
<name>A0A382BB94_9ZZZZ</name>
<reference evidence="1" key="1">
    <citation type="submission" date="2018-05" db="EMBL/GenBank/DDBJ databases">
        <authorList>
            <person name="Lanie J.A."/>
            <person name="Ng W.-L."/>
            <person name="Kazmierczak K.M."/>
            <person name="Andrzejewski T.M."/>
            <person name="Davidsen T.M."/>
            <person name="Wayne K.J."/>
            <person name="Tettelin H."/>
            <person name="Glass J.I."/>
            <person name="Rusch D."/>
            <person name="Podicherti R."/>
            <person name="Tsui H.-C.T."/>
            <person name="Winkler M.E."/>
        </authorList>
    </citation>
    <scope>NUCLEOTIDE SEQUENCE</scope>
</reference>
<evidence type="ECO:0008006" key="2">
    <source>
        <dbReference type="Google" id="ProtNLM"/>
    </source>
</evidence>